<dbReference type="RefSeq" id="WP_023606027.1">
    <property type="nucleotide sequence ID" value="NZ_BKBT01000009.1"/>
</dbReference>
<name>A0AAE9XH05_9ENTE</name>
<keyword evidence="1" id="KW-1133">Transmembrane helix</keyword>
<dbReference type="InterPro" id="IPR025270">
    <property type="entry name" value="DUF4044"/>
</dbReference>
<dbReference type="Proteomes" id="UP001179600">
    <property type="component" value="Chromosome"/>
</dbReference>
<organism evidence="2 3">
    <name type="scientific">Vagococcus lutrae</name>
    <dbReference type="NCBI Taxonomy" id="81947"/>
    <lineage>
        <taxon>Bacteria</taxon>
        <taxon>Bacillati</taxon>
        <taxon>Bacillota</taxon>
        <taxon>Bacilli</taxon>
        <taxon>Lactobacillales</taxon>
        <taxon>Enterococcaceae</taxon>
        <taxon>Vagococcus</taxon>
    </lineage>
</organism>
<evidence type="ECO:0000313" key="3">
    <source>
        <dbReference type="Proteomes" id="UP001179600"/>
    </source>
</evidence>
<dbReference type="Pfam" id="PF13253">
    <property type="entry name" value="DUF4044"/>
    <property type="match status" value="1"/>
</dbReference>
<keyword evidence="1" id="KW-0812">Transmembrane</keyword>
<accession>A0AAE9XH05</accession>
<sequence>MNSKKFNTIKKIVIWIMLIAIVGSAVLAAVASIL</sequence>
<reference evidence="2" key="1">
    <citation type="submission" date="2023-01" db="EMBL/GenBank/DDBJ databases">
        <title>Oxazolidinone resistance genes in florfenicol resistant enterococci from beef cattle and veal calves at slaughter.</title>
        <authorList>
            <person name="Biggel M."/>
        </authorList>
    </citation>
    <scope>NUCLEOTIDE SEQUENCE</scope>
    <source>
        <strain evidence="2">K204-1</strain>
    </source>
</reference>
<protein>
    <submittedName>
        <fullName evidence="2">DUF4044 domain-containing protein</fullName>
    </submittedName>
</protein>
<feature type="transmembrane region" description="Helical" evidence="1">
    <location>
        <begin position="12"/>
        <end position="33"/>
    </location>
</feature>
<dbReference type="EMBL" id="CP116507">
    <property type="protein sequence ID" value="WCG23551.1"/>
    <property type="molecule type" value="Genomic_DNA"/>
</dbReference>
<evidence type="ECO:0000313" key="2">
    <source>
        <dbReference type="EMBL" id="WCG23551.1"/>
    </source>
</evidence>
<keyword evidence="1" id="KW-0472">Membrane</keyword>
<dbReference type="GeneID" id="72384904"/>
<gene>
    <name evidence="2" type="ORF">PML95_04825</name>
</gene>
<dbReference type="AlphaFoldDB" id="A0AAE9XH05"/>
<proteinExistence type="predicted"/>
<evidence type="ECO:0000256" key="1">
    <source>
        <dbReference type="SAM" id="Phobius"/>
    </source>
</evidence>